<accession>A0A2T0VB90</accession>
<dbReference type="InterPro" id="IPR050570">
    <property type="entry name" value="Cell_wall_metabolism_enzyme"/>
</dbReference>
<dbReference type="CDD" id="cd12797">
    <property type="entry name" value="M23_peptidase"/>
    <property type="match status" value="1"/>
</dbReference>
<keyword evidence="3" id="KW-0378">Hydrolase</keyword>
<dbReference type="Proteomes" id="UP000237983">
    <property type="component" value="Unassembled WGS sequence"/>
</dbReference>
<dbReference type="Pfam" id="PF01551">
    <property type="entry name" value="Peptidase_M23"/>
    <property type="match status" value="1"/>
</dbReference>
<dbReference type="AlphaFoldDB" id="A0A2T0VB90"/>
<dbReference type="GO" id="GO:0004222">
    <property type="term" value="F:metalloendopeptidase activity"/>
    <property type="evidence" value="ECO:0007669"/>
    <property type="project" value="TreeGrafter"/>
</dbReference>
<evidence type="ECO:0000313" key="4">
    <source>
        <dbReference type="Proteomes" id="UP000237983"/>
    </source>
</evidence>
<dbReference type="EMBL" id="PVTL01000006">
    <property type="protein sequence ID" value="PRY67424.1"/>
    <property type="molecule type" value="Genomic_DNA"/>
</dbReference>
<evidence type="ECO:0000259" key="2">
    <source>
        <dbReference type="Pfam" id="PF01551"/>
    </source>
</evidence>
<dbReference type="InterPro" id="IPR011055">
    <property type="entry name" value="Dup_hybrid_motif"/>
</dbReference>
<dbReference type="InterPro" id="IPR016047">
    <property type="entry name" value="M23ase_b-sheet_dom"/>
</dbReference>
<name>A0A2T0VB90_9MICO</name>
<dbReference type="PANTHER" id="PTHR21666">
    <property type="entry name" value="PEPTIDASE-RELATED"/>
    <property type="match status" value="1"/>
</dbReference>
<dbReference type="OrthoDB" id="1099523at2"/>
<gene>
    <name evidence="3" type="ORF">B0I08_10630</name>
</gene>
<dbReference type="SUPFAM" id="SSF51261">
    <property type="entry name" value="Duplicated hybrid motif"/>
    <property type="match status" value="1"/>
</dbReference>
<evidence type="ECO:0000256" key="1">
    <source>
        <dbReference type="SAM" id="Coils"/>
    </source>
</evidence>
<reference evidence="3 4" key="1">
    <citation type="submission" date="2018-03" db="EMBL/GenBank/DDBJ databases">
        <title>Genomic Encyclopedia of Type Strains, Phase III (KMG-III): the genomes of soil and plant-associated and newly described type strains.</title>
        <authorList>
            <person name="Whitman W."/>
        </authorList>
    </citation>
    <scope>NUCLEOTIDE SEQUENCE [LARGE SCALE GENOMIC DNA]</scope>
    <source>
        <strain evidence="3 4">CGMCC 1.12484</strain>
    </source>
</reference>
<organism evidence="3 4">
    <name type="scientific">Glaciihabitans tibetensis</name>
    <dbReference type="NCBI Taxonomy" id="1266600"/>
    <lineage>
        <taxon>Bacteria</taxon>
        <taxon>Bacillati</taxon>
        <taxon>Actinomycetota</taxon>
        <taxon>Actinomycetes</taxon>
        <taxon>Micrococcales</taxon>
        <taxon>Microbacteriaceae</taxon>
        <taxon>Glaciihabitans</taxon>
    </lineage>
</organism>
<evidence type="ECO:0000313" key="3">
    <source>
        <dbReference type="EMBL" id="PRY67424.1"/>
    </source>
</evidence>
<proteinExistence type="predicted"/>
<keyword evidence="1" id="KW-0175">Coiled coil</keyword>
<dbReference type="PANTHER" id="PTHR21666:SF270">
    <property type="entry name" value="MUREIN HYDROLASE ACTIVATOR ENVC"/>
    <property type="match status" value="1"/>
</dbReference>
<dbReference type="Gene3D" id="2.70.70.10">
    <property type="entry name" value="Glucose Permease (Domain IIA)"/>
    <property type="match status" value="1"/>
</dbReference>
<keyword evidence="4" id="KW-1185">Reference proteome</keyword>
<protein>
    <submittedName>
        <fullName evidence="3">Murein DD-endopeptidase MepM/ murein hydrolase activator NlpD</fullName>
    </submittedName>
</protein>
<dbReference type="Gene3D" id="6.10.250.3150">
    <property type="match status" value="1"/>
</dbReference>
<feature type="coiled-coil region" evidence="1">
    <location>
        <begin position="61"/>
        <end position="102"/>
    </location>
</feature>
<comment type="caution">
    <text evidence="3">The sequence shown here is derived from an EMBL/GenBank/DDBJ whole genome shotgun (WGS) entry which is preliminary data.</text>
</comment>
<sequence length="448" mass="44894">MSLQSSASPRAPRWSRARRVIALLSVVGVLATGAVVTTEVSPAWAIDYPSWSDVEAARADQAASQAQVTEIQALLAQLESELAAAQADAEAKGTAYQEAEQEYFEATVTAGELRAKADAAAAVAVESQTRAGQLAAQLARTGSNDLTLNLLLNGEDVEDMLATMGQAGKVSEQANEIYEKAVQDKNAAQSLTDQADVAAGVLEGLKADAAAAFEVAQVASVAAADTVAVSAVHKDELEAQLASLTSAVATTEAQYQAGVVERARIAAAEEAARVAAARAEAAAAAAAAASSGGGGGGGGAVGGSTVPGAVNGNGWAKPANGSISSGYGYRIHPVSGGSRLHSGTDLAGGCGIPIYAAHSGTVQYAGVYGTYGNWVLINNGDGISTGYAHIVNGGIRVAVGQQVAAGDVIAYVGSTGASTGCHLHFEVRVNGVATNAVPYMRNVGITLG</sequence>
<dbReference type="RefSeq" id="WP_146134397.1">
    <property type="nucleotide sequence ID" value="NZ_PVTL01000006.1"/>
</dbReference>
<feature type="domain" description="M23ase beta-sheet core" evidence="2">
    <location>
        <begin position="340"/>
        <end position="435"/>
    </location>
</feature>